<dbReference type="AlphaFoldDB" id="A0A853H2C0"/>
<evidence type="ECO:0000256" key="1">
    <source>
        <dbReference type="ARBA" id="ARBA00006987"/>
    </source>
</evidence>
<dbReference type="Pfam" id="PF03401">
    <property type="entry name" value="TctC"/>
    <property type="match status" value="1"/>
</dbReference>
<evidence type="ECO:0000313" key="3">
    <source>
        <dbReference type="EMBL" id="NYT86170.1"/>
    </source>
</evidence>
<dbReference type="InterPro" id="IPR042100">
    <property type="entry name" value="Bug_dom1"/>
</dbReference>
<name>A0A853H2C0_9BURK</name>
<evidence type="ECO:0000256" key="2">
    <source>
        <dbReference type="SAM" id="SignalP"/>
    </source>
</evidence>
<dbReference type="SUPFAM" id="SSF53850">
    <property type="entry name" value="Periplasmic binding protein-like II"/>
    <property type="match status" value="1"/>
</dbReference>
<dbReference type="EMBL" id="JACCEV010000002">
    <property type="protein sequence ID" value="NYT86170.1"/>
    <property type="molecule type" value="Genomic_DNA"/>
</dbReference>
<protein>
    <submittedName>
        <fullName evidence="3">Tripartite tricarboxylate transporter substrate binding protein BugD</fullName>
    </submittedName>
</protein>
<dbReference type="Gene3D" id="3.40.190.150">
    <property type="entry name" value="Bordetella uptake gene, domain 1"/>
    <property type="match status" value="1"/>
</dbReference>
<dbReference type="Gene3D" id="3.40.190.10">
    <property type="entry name" value="Periplasmic binding protein-like II"/>
    <property type="match status" value="1"/>
</dbReference>
<dbReference type="PANTHER" id="PTHR42928:SF5">
    <property type="entry name" value="BLR1237 PROTEIN"/>
    <property type="match status" value="1"/>
</dbReference>
<feature type="chain" id="PRO_5033050639" evidence="2">
    <location>
        <begin position="23"/>
        <end position="322"/>
    </location>
</feature>
<dbReference type="InterPro" id="IPR005064">
    <property type="entry name" value="BUG"/>
</dbReference>
<reference evidence="3 4" key="1">
    <citation type="submission" date="2020-07" db="EMBL/GenBank/DDBJ databases">
        <title>Taxonomic revisions and descriptions of new bacterial species based on genomic comparisons in the high-G+C-content subgroup of the family Alcaligenaceae.</title>
        <authorList>
            <person name="Szabo A."/>
            <person name="Felfoldi T."/>
        </authorList>
    </citation>
    <scope>NUCLEOTIDE SEQUENCE [LARGE SCALE GENOMIC DNA]</scope>
    <source>
        <strain evidence="3 4">DSM 25667</strain>
    </source>
</reference>
<sequence>MNKLIKITAGAVFALASSIAMAFPDKPVVMVVPYSAGGSTDVLARLLAEAMSRDLGKQVVVENAGGAGGTIGSSKVVRSPNDGHTILFHNMGLATSMALYKDLSFDPRQDLEPVALAGDVPMILVRNKDFKPSTVAELIDYAKKNPGKTNFSNAGVGATSYLCALLFTQTTKMDVTLVPYRGTGPALQDLIAGNVDLICDQPVSTGPYIKSGALKPYALATAERLSIMPDVPTFKEQGVDNFELAVWHGIYAPKGTPPEAIDRLNKSIRTALSEPALIKRFEGMGVMIPKDDRLKPEALGQHLNAEVDRWTEVLKKAGVTAG</sequence>
<gene>
    <name evidence="3" type="ORF">H0A62_11185</name>
</gene>
<accession>A0A853H2C0</accession>
<dbReference type="OrthoDB" id="8629764at2"/>
<comment type="caution">
    <text evidence="3">The sequence shown here is derived from an EMBL/GenBank/DDBJ whole genome shotgun (WGS) entry which is preliminary data.</text>
</comment>
<dbReference type="PANTHER" id="PTHR42928">
    <property type="entry name" value="TRICARBOXYLATE-BINDING PROTEIN"/>
    <property type="match status" value="1"/>
</dbReference>
<feature type="signal peptide" evidence="2">
    <location>
        <begin position="1"/>
        <end position="22"/>
    </location>
</feature>
<dbReference type="CDD" id="cd13576">
    <property type="entry name" value="PBP2_BugD_Asp"/>
    <property type="match status" value="1"/>
</dbReference>
<organism evidence="3 4">
    <name type="scientific">Pollutimonas harenae</name>
    <dbReference type="NCBI Taxonomy" id="657015"/>
    <lineage>
        <taxon>Bacteria</taxon>
        <taxon>Pseudomonadati</taxon>
        <taxon>Pseudomonadota</taxon>
        <taxon>Betaproteobacteria</taxon>
        <taxon>Burkholderiales</taxon>
        <taxon>Alcaligenaceae</taxon>
        <taxon>Pollutimonas</taxon>
    </lineage>
</organism>
<dbReference type="PIRSF" id="PIRSF017082">
    <property type="entry name" value="YflP"/>
    <property type="match status" value="1"/>
</dbReference>
<proteinExistence type="inferred from homology"/>
<keyword evidence="2" id="KW-0732">Signal</keyword>
<keyword evidence="4" id="KW-1185">Reference proteome</keyword>
<dbReference type="Proteomes" id="UP000554144">
    <property type="component" value="Unassembled WGS sequence"/>
</dbReference>
<comment type="similarity">
    <text evidence="1">Belongs to the UPF0065 (bug) family.</text>
</comment>
<evidence type="ECO:0000313" key="4">
    <source>
        <dbReference type="Proteomes" id="UP000554144"/>
    </source>
</evidence>
<dbReference type="RefSeq" id="WP_130039697.1">
    <property type="nucleotide sequence ID" value="NZ_JACCEV010000002.1"/>
</dbReference>